<sequence>MSRIFCDTELVESSGLALLRTAYESARDALQSEAALTDTDLDALTDVMADALLSLYRAGQVDETRLSNYAVAKTLRHLNAGQR</sequence>
<gene>
    <name evidence="1" type="ORF">SAMN04488557_0119</name>
</gene>
<dbReference type="Proteomes" id="UP000199423">
    <property type="component" value="Unassembled WGS sequence"/>
</dbReference>
<keyword evidence="2" id="KW-1185">Reference proteome</keyword>
<protein>
    <submittedName>
        <fullName evidence="1">Uncharacterized protein</fullName>
    </submittedName>
</protein>
<organism evidence="1 2">
    <name type="scientific">Hyphomicrobium facile</name>
    <dbReference type="NCBI Taxonomy" id="51670"/>
    <lineage>
        <taxon>Bacteria</taxon>
        <taxon>Pseudomonadati</taxon>
        <taxon>Pseudomonadota</taxon>
        <taxon>Alphaproteobacteria</taxon>
        <taxon>Hyphomicrobiales</taxon>
        <taxon>Hyphomicrobiaceae</taxon>
        <taxon>Hyphomicrobium</taxon>
    </lineage>
</organism>
<name>A0A1I7MTQ2_9HYPH</name>
<dbReference type="AlphaFoldDB" id="A0A1I7MTQ2"/>
<accession>A0A1I7MTQ2</accession>
<evidence type="ECO:0000313" key="1">
    <source>
        <dbReference type="EMBL" id="SFV25778.1"/>
    </source>
</evidence>
<proteinExistence type="predicted"/>
<evidence type="ECO:0000313" key="2">
    <source>
        <dbReference type="Proteomes" id="UP000199423"/>
    </source>
</evidence>
<dbReference type="EMBL" id="FPCH01000001">
    <property type="protein sequence ID" value="SFV25778.1"/>
    <property type="molecule type" value="Genomic_DNA"/>
</dbReference>
<reference evidence="2" key="1">
    <citation type="submission" date="2016-10" db="EMBL/GenBank/DDBJ databases">
        <authorList>
            <person name="Varghese N."/>
            <person name="Submissions S."/>
        </authorList>
    </citation>
    <scope>NUCLEOTIDE SEQUENCE [LARGE SCALE GENOMIC DNA]</scope>
    <source>
        <strain evidence="2">DSM 1565</strain>
    </source>
</reference>